<protein>
    <recommendedName>
        <fullName evidence="15">Phenylalanine--tRNA ligase beta subunit</fullName>
        <ecNumber evidence="15">6.1.1.20</ecNumber>
    </recommendedName>
    <alternativeName>
        <fullName evidence="15">Phenylalanyl-tRNA synthetase beta subunit</fullName>
        <shortName evidence="15">PheRS</shortName>
    </alternativeName>
</protein>
<keyword evidence="7 15" id="KW-0479">Metal-binding</keyword>
<dbReference type="SUPFAM" id="SSF46955">
    <property type="entry name" value="Putative DNA-binding domain"/>
    <property type="match status" value="1"/>
</dbReference>
<evidence type="ECO:0000256" key="10">
    <source>
        <dbReference type="ARBA" id="ARBA00022842"/>
    </source>
</evidence>
<comment type="similarity">
    <text evidence="2 15">Belongs to the phenylalanyl-tRNA synthetase beta subunit family. Type 1 subfamily.</text>
</comment>
<dbReference type="OrthoDB" id="9805455at2"/>
<dbReference type="GO" id="GO:0006432">
    <property type="term" value="P:phenylalanyl-tRNA aminoacylation"/>
    <property type="evidence" value="ECO:0007669"/>
    <property type="project" value="UniProtKB-UniRule"/>
</dbReference>
<dbReference type="PROSITE" id="PS51447">
    <property type="entry name" value="FDX_ACB"/>
    <property type="match status" value="1"/>
</dbReference>
<keyword evidence="4 15" id="KW-0963">Cytoplasm</keyword>
<dbReference type="PANTHER" id="PTHR10947:SF0">
    <property type="entry name" value="PHENYLALANINE--TRNA LIGASE BETA SUBUNIT"/>
    <property type="match status" value="1"/>
</dbReference>
<reference evidence="20 21" key="1">
    <citation type="submission" date="2016-11" db="EMBL/GenBank/DDBJ databases">
        <authorList>
            <person name="Jaros S."/>
            <person name="Januszkiewicz K."/>
            <person name="Wedrychowicz H."/>
        </authorList>
    </citation>
    <scope>NUCLEOTIDE SEQUENCE [LARGE SCALE GENOMIC DNA]</scope>
    <source>
        <strain evidence="20 21">DSM 3089</strain>
    </source>
</reference>
<dbReference type="EC" id="6.1.1.20" evidence="15"/>
<dbReference type="Pfam" id="PF03147">
    <property type="entry name" value="FDX-ACB"/>
    <property type="match status" value="1"/>
</dbReference>
<dbReference type="InterPro" id="IPR045060">
    <property type="entry name" value="Phe-tRNA-ligase_IIc_bsu"/>
</dbReference>
<organism evidence="20 21">
    <name type="scientific">Clostridium collagenovorans DSM 3089</name>
    <dbReference type="NCBI Taxonomy" id="1121306"/>
    <lineage>
        <taxon>Bacteria</taxon>
        <taxon>Bacillati</taxon>
        <taxon>Bacillota</taxon>
        <taxon>Clostridia</taxon>
        <taxon>Eubacteriales</taxon>
        <taxon>Clostridiaceae</taxon>
        <taxon>Clostridium</taxon>
    </lineage>
</organism>
<dbReference type="InterPro" id="IPR045864">
    <property type="entry name" value="aa-tRNA-synth_II/BPL/LPL"/>
</dbReference>
<dbReference type="AlphaFoldDB" id="A0A1M5VRI0"/>
<dbReference type="SUPFAM" id="SSF56037">
    <property type="entry name" value="PheT/TilS domain"/>
    <property type="match status" value="1"/>
</dbReference>
<feature type="binding site" evidence="15">
    <location>
        <position position="465"/>
    </location>
    <ligand>
        <name>Mg(2+)</name>
        <dbReference type="ChEBI" id="CHEBI:18420"/>
        <note>shared with alpha subunit</note>
    </ligand>
</feature>
<dbReference type="Gene3D" id="2.40.50.140">
    <property type="entry name" value="Nucleic acid-binding proteins"/>
    <property type="match status" value="1"/>
</dbReference>
<evidence type="ECO:0000256" key="15">
    <source>
        <dbReference type="HAMAP-Rule" id="MF_00283"/>
    </source>
</evidence>
<evidence type="ECO:0000256" key="13">
    <source>
        <dbReference type="ARBA" id="ARBA00023146"/>
    </source>
</evidence>
<evidence type="ECO:0000256" key="12">
    <source>
        <dbReference type="ARBA" id="ARBA00022917"/>
    </source>
</evidence>
<evidence type="ECO:0000259" key="19">
    <source>
        <dbReference type="PROSITE" id="PS51483"/>
    </source>
</evidence>
<dbReference type="FunFam" id="3.30.70.380:FF:000001">
    <property type="entry name" value="Phenylalanine--tRNA ligase beta subunit"/>
    <property type="match status" value="1"/>
</dbReference>
<dbReference type="EMBL" id="FQXP01000005">
    <property type="protein sequence ID" value="SHH77881.1"/>
    <property type="molecule type" value="Genomic_DNA"/>
</dbReference>
<feature type="binding site" evidence="15">
    <location>
        <position position="462"/>
    </location>
    <ligand>
        <name>Mg(2+)</name>
        <dbReference type="ChEBI" id="CHEBI:18420"/>
        <note>shared with alpha subunit</note>
    </ligand>
</feature>
<dbReference type="CDD" id="cd00769">
    <property type="entry name" value="PheRS_beta_core"/>
    <property type="match status" value="1"/>
</dbReference>
<feature type="domain" description="B5" evidence="19">
    <location>
        <begin position="403"/>
        <end position="478"/>
    </location>
</feature>
<evidence type="ECO:0000259" key="18">
    <source>
        <dbReference type="PROSITE" id="PS51447"/>
    </source>
</evidence>
<dbReference type="FunFam" id="2.40.50.140:FF:000045">
    <property type="entry name" value="Phenylalanine--tRNA ligase beta subunit"/>
    <property type="match status" value="1"/>
</dbReference>
<dbReference type="SMART" id="SM00874">
    <property type="entry name" value="B5"/>
    <property type="match status" value="1"/>
</dbReference>
<dbReference type="NCBIfam" id="NF045760">
    <property type="entry name" value="YtpR"/>
    <property type="match status" value="1"/>
</dbReference>
<evidence type="ECO:0000256" key="11">
    <source>
        <dbReference type="ARBA" id="ARBA00022884"/>
    </source>
</evidence>
<feature type="binding site" evidence="15">
    <location>
        <position position="466"/>
    </location>
    <ligand>
        <name>Mg(2+)</name>
        <dbReference type="ChEBI" id="CHEBI:18420"/>
        <note>shared with alpha subunit</note>
    </ligand>
</feature>
<evidence type="ECO:0000256" key="2">
    <source>
        <dbReference type="ARBA" id="ARBA00008653"/>
    </source>
</evidence>
<dbReference type="Gene3D" id="3.30.70.380">
    <property type="entry name" value="Ferrodoxin-fold anticodon-binding domain"/>
    <property type="match status" value="1"/>
</dbReference>
<comment type="catalytic activity">
    <reaction evidence="14 15">
        <text>tRNA(Phe) + L-phenylalanine + ATP = L-phenylalanyl-tRNA(Phe) + AMP + diphosphate + H(+)</text>
        <dbReference type="Rhea" id="RHEA:19413"/>
        <dbReference type="Rhea" id="RHEA-COMP:9668"/>
        <dbReference type="Rhea" id="RHEA-COMP:9699"/>
        <dbReference type="ChEBI" id="CHEBI:15378"/>
        <dbReference type="ChEBI" id="CHEBI:30616"/>
        <dbReference type="ChEBI" id="CHEBI:33019"/>
        <dbReference type="ChEBI" id="CHEBI:58095"/>
        <dbReference type="ChEBI" id="CHEBI:78442"/>
        <dbReference type="ChEBI" id="CHEBI:78531"/>
        <dbReference type="ChEBI" id="CHEBI:456215"/>
        <dbReference type="EC" id="6.1.1.20"/>
    </reaction>
</comment>
<dbReference type="RefSeq" id="WP_072831242.1">
    <property type="nucleotide sequence ID" value="NZ_FQXP01000005.1"/>
</dbReference>
<dbReference type="Pfam" id="PF17759">
    <property type="entry name" value="tRNA_synthFbeta"/>
    <property type="match status" value="1"/>
</dbReference>
<keyword evidence="10 15" id="KW-0460">Magnesium</keyword>
<dbReference type="InterPro" id="IPR036690">
    <property type="entry name" value="Fdx_antiC-bd_sf"/>
</dbReference>
<evidence type="ECO:0000256" key="8">
    <source>
        <dbReference type="ARBA" id="ARBA00022741"/>
    </source>
</evidence>
<dbReference type="GO" id="GO:0000049">
    <property type="term" value="F:tRNA binding"/>
    <property type="evidence" value="ECO:0007669"/>
    <property type="project" value="UniProtKB-UniRule"/>
</dbReference>
<dbReference type="CDD" id="cd02796">
    <property type="entry name" value="tRNA_bind_bactPheRS"/>
    <property type="match status" value="1"/>
</dbReference>
<dbReference type="SMART" id="SM00873">
    <property type="entry name" value="B3_4"/>
    <property type="match status" value="1"/>
</dbReference>
<name>A0A1M5VRI0_9CLOT</name>
<keyword evidence="6 15" id="KW-0436">Ligase</keyword>
<accession>A0A1M5VRI0</accession>
<feature type="domain" description="FDX-ACB" evidence="18">
    <location>
        <begin position="698"/>
        <end position="791"/>
    </location>
</feature>
<gene>
    <name evidence="15" type="primary">pheT</name>
    <name evidence="20" type="ORF">SAMN02745196_01314</name>
</gene>
<keyword evidence="11 16" id="KW-0694">RNA-binding</keyword>
<dbReference type="InterPro" id="IPR002547">
    <property type="entry name" value="tRNA-bd_dom"/>
</dbReference>
<feature type="domain" description="TRNA-binding" evidence="17">
    <location>
        <begin position="39"/>
        <end position="149"/>
    </location>
</feature>
<dbReference type="Gene3D" id="3.50.40.10">
    <property type="entry name" value="Phenylalanyl-trna Synthetase, Chain B, domain 3"/>
    <property type="match status" value="1"/>
</dbReference>
<comment type="cofactor">
    <cofactor evidence="15">
        <name>Mg(2+)</name>
        <dbReference type="ChEBI" id="CHEBI:18420"/>
    </cofactor>
    <text evidence="15">Binds 2 magnesium ions per tetramer.</text>
</comment>
<dbReference type="Proteomes" id="UP000184526">
    <property type="component" value="Unassembled WGS sequence"/>
</dbReference>
<dbReference type="InterPro" id="IPR005146">
    <property type="entry name" value="B3/B4_tRNA-bd"/>
</dbReference>
<dbReference type="InterPro" id="IPR033714">
    <property type="entry name" value="tRNA_bind_bactPheRS"/>
</dbReference>
<sequence length="791" mass="87891">MKAPIQWLNDYVNIDISPKELGDALTLSGSKVEGVEITGQEITNVVTGKIEKIERHPEADKLVVCDVNIGSEHIQIVTAATNMKEQDVVPVALHGSTLHGGLKIKKGKLRGVVSQGMFCSEVELGLADEKEVDGLMILPTDTVLGEDIKKVLGLESAIIDLEITSNRPDCLGIIGLARETAATLGTTYKMPNLEFTCKAEGNVHEDLNVEVKDEKCVRYMAREVKNIKVGPSPKWMQDRLLEAGVRPINNIVDITNFVMLEFAQPMHAFDIRDIKGNTIIIENAKDGEKFITLDEEERTLTSEMLCIKDAERTIALAGIMGGLNSEVKEDTNTIIFECASFEPVNIRNSSKQLALRTESSSRFEKEIDPNGVELAMNRACALIEELGAGEVVNGTIDIYNSEKESHEVKVSASWVNKFLGTEIYVGKMKECLDALDLKTDIDGDTLVIKVPTFRCDVFIKEDIAEEIARIYGYNNIPATIPNCETLKGGKNEKQILDDKVMEAMMNSGLNQSISYSFVSPKIFDKLLIPSDSSLRNVVKIKNPLGEDYSVMRTTSIASMMESLARNNNRSNESAALFEIGKVYIPDEDINKIPEERNIVTIGIYGNVDYFHLKGIIENLLDTLGVKNPSFRRESENPSFHPGKTAALYVRNKFAGVLGEVHPDVAENFEMEERCYIAELDLDLLYAASNLDKKYKALPKFPAVTRDIAILVDDAILVQEIEEAIKKAGGNILESIKLFDVYKGKQIPEDKKSIAYALVYRAEEKTLKDKEVNKVHDKILRSLEHKLGAVLR</sequence>
<dbReference type="Pfam" id="PF01588">
    <property type="entry name" value="tRNA_bind"/>
    <property type="match status" value="1"/>
</dbReference>
<keyword evidence="8 15" id="KW-0547">Nucleotide-binding</keyword>
<dbReference type="PROSITE" id="PS50886">
    <property type="entry name" value="TRBD"/>
    <property type="match status" value="1"/>
</dbReference>
<dbReference type="GO" id="GO:0004826">
    <property type="term" value="F:phenylalanine-tRNA ligase activity"/>
    <property type="evidence" value="ECO:0007669"/>
    <property type="project" value="UniProtKB-UniRule"/>
</dbReference>
<dbReference type="SUPFAM" id="SSF55681">
    <property type="entry name" value="Class II aaRS and biotin synthetases"/>
    <property type="match status" value="1"/>
</dbReference>
<evidence type="ECO:0000256" key="5">
    <source>
        <dbReference type="ARBA" id="ARBA00022555"/>
    </source>
</evidence>
<keyword evidence="12 15" id="KW-0648">Protein biosynthesis</keyword>
<evidence type="ECO:0000313" key="21">
    <source>
        <dbReference type="Proteomes" id="UP000184526"/>
    </source>
</evidence>
<dbReference type="GO" id="GO:0140096">
    <property type="term" value="F:catalytic activity, acting on a protein"/>
    <property type="evidence" value="ECO:0007669"/>
    <property type="project" value="UniProtKB-ARBA"/>
</dbReference>
<dbReference type="InterPro" id="IPR005121">
    <property type="entry name" value="Fdx_antiC-bd"/>
</dbReference>
<evidence type="ECO:0000256" key="4">
    <source>
        <dbReference type="ARBA" id="ARBA00022490"/>
    </source>
</evidence>
<dbReference type="InterPro" id="IPR041616">
    <property type="entry name" value="PheRS_beta_core"/>
</dbReference>
<evidence type="ECO:0000256" key="3">
    <source>
        <dbReference type="ARBA" id="ARBA00011209"/>
    </source>
</evidence>
<keyword evidence="13 15" id="KW-0030">Aminoacyl-tRNA synthetase</keyword>
<dbReference type="HAMAP" id="MF_00283">
    <property type="entry name" value="Phe_tRNA_synth_beta1"/>
    <property type="match status" value="1"/>
</dbReference>
<dbReference type="SUPFAM" id="SSF54991">
    <property type="entry name" value="Anticodon-binding domain of PheRS"/>
    <property type="match status" value="1"/>
</dbReference>
<dbReference type="Gene3D" id="3.30.56.10">
    <property type="match status" value="2"/>
</dbReference>
<dbReference type="InterPro" id="IPR005147">
    <property type="entry name" value="tRNA_synthase_B5-dom"/>
</dbReference>
<evidence type="ECO:0000256" key="1">
    <source>
        <dbReference type="ARBA" id="ARBA00004496"/>
    </source>
</evidence>
<evidence type="ECO:0000256" key="7">
    <source>
        <dbReference type="ARBA" id="ARBA00022723"/>
    </source>
</evidence>
<dbReference type="PROSITE" id="PS51483">
    <property type="entry name" value="B5"/>
    <property type="match status" value="1"/>
</dbReference>
<evidence type="ECO:0000256" key="14">
    <source>
        <dbReference type="ARBA" id="ARBA00049255"/>
    </source>
</evidence>
<dbReference type="NCBIfam" id="TIGR00472">
    <property type="entry name" value="pheT_bact"/>
    <property type="match status" value="1"/>
</dbReference>
<comment type="subunit">
    <text evidence="3 15">Tetramer of two alpha and two beta subunits.</text>
</comment>
<proteinExistence type="inferred from homology"/>
<dbReference type="InterPro" id="IPR004532">
    <property type="entry name" value="Phe-tRNA-ligase_IIc_bsu_bact"/>
</dbReference>
<dbReference type="PANTHER" id="PTHR10947">
    <property type="entry name" value="PHENYLALANYL-TRNA SYNTHETASE BETA CHAIN AND LEUCINE-RICH REPEAT-CONTAINING PROTEIN 47"/>
    <property type="match status" value="1"/>
</dbReference>
<keyword evidence="9 15" id="KW-0067">ATP-binding</keyword>
<dbReference type="SUPFAM" id="SSF50249">
    <property type="entry name" value="Nucleic acid-binding proteins"/>
    <property type="match status" value="1"/>
</dbReference>
<comment type="subcellular location">
    <subcellularLocation>
        <location evidence="1 15">Cytoplasm</location>
    </subcellularLocation>
</comment>
<evidence type="ECO:0000256" key="6">
    <source>
        <dbReference type="ARBA" id="ARBA00022598"/>
    </source>
</evidence>
<dbReference type="InterPro" id="IPR009061">
    <property type="entry name" value="DNA-bd_dom_put_sf"/>
</dbReference>
<dbReference type="GO" id="GO:0009328">
    <property type="term" value="C:phenylalanine-tRNA ligase complex"/>
    <property type="evidence" value="ECO:0007669"/>
    <property type="project" value="TreeGrafter"/>
</dbReference>
<dbReference type="GO" id="GO:0016740">
    <property type="term" value="F:transferase activity"/>
    <property type="evidence" value="ECO:0007669"/>
    <property type="project" value="UniProtKB-ARBA"/>
</dbReference>
<evidence type="ECO:0000313" key="20">
    <source>
        <dbReference type="EMBL" id="SHH77881.1"/>
    </source>
</evidence>
<keyword evidence="5 16" id="KW-0820">tRNA-binding</keyword>
<evidence type="ECO:0000256" key="9">
    <source>
        <dbReference type="ARBA" id="ARBA00022840"/>
    </source>
</evidence>
<feature type="binding site" evidence="15">
    <location>
        <position position="456"/>
    </location>
    <ligand>
        <name>Mg(2+)</name>
        <dbReference type="ChEBI" id="CHEBI:18420"/>
        <note>shared with alpha subunit</note>
    </ligand>
</feature>
<dbReference type="InterPro" id="IPR012340">
    <property type="entry name" value="NA-bd_OB-fold"/>
</dbReference>
<keyword evidence="21" id="KW-1185">Reference proteome</keyword>
<dbReference type="GO" id="GO:0005524">
    <property type="term" value="F:ATP binding"/>
    <property type="evidence" value="ECO:0007669"/>
    <property type="project" value="UniProtKB-UniRule"/>
</dbReference>
<evidence type="ECO:0000256" key="16">
    <source>
        <dbReference type="PROSITE-ProRule" id="PRU00209"/>
    </source>
</evidence>
<dbReference type="Pfam" id="PF03484">
    <property type="entry name" value="B5"/>
    <property type="match status" value="1"/>
</dbReference>
<dbReference type="SMART" id="SM00896">
    <property type="entry name" value="FDX-ACB"/>
    <property type="match status" value="1"/>
</dbReference>
<evidence type="ECO:0000259" key="17">
    <source>
        <dbReference type="PROSITE" id="PS50886"/>
    </source>
</evidence>
<dbReference type="Pfam" id="PF03483">
    <property type="entry name" value="B3_4"/>
    <property type="match status" value="1"/>
</dbReference>
<dbReference type="Gene3D" id="3.30.930.10">
    <property type="entry name" value="Bira Bifunctional Protein, Domain 2"/>
    <property type="match status" value="1"/>
</dbReference>
<dbReference type="InterPro" id="IPR020825">
    <property type="entry name" value="Phe-tRNA_synthase-like_B3/B4"/>
</dbReference>
<dbReference type="STRING" id="1121306.SAMN02745196_01314"/>
<dbReference type="GO" id="GO:0000287">
    <property type="term" value="F:magnesium ion binding"/>
    <property type="evidence" value="ECO:0007669"/>
    <property type="project" value="UniProtKB-UniRule"/>
</dbReference>
<dbReference type="FunFam" id="3.50.40.10:FF:000001">
    <property type="entry name" value="Phenylalanine--tRNA ligase beta subunit"/>
    <property type="match status" value="1"/>
</dbReference>